<gene>
    <name evidence="1" type="ORF">PXEA_LOCUS24125</name>
</gene>
<comment type="caution">
    <text evidence="1">The sequence shown here is derived from an EMBL/GenBank/DDBJ whole genome shotgun (WGS) entry which is preliminary data.</text>
</comment>
<keyword evidence="2" id="KW-1185">Reference proteome</keyword>
<evidence type="ECO:0000313" key="2">
    <source>
        <dbReference type="Proteomes" id="UP000784294"/>
    </source>
</evidence>
<dbReference type="Proteomes" id="UP000784294">
    <property type="component" value="Unassembled WGS sequence"/>
</dbReference>
<reference evidence="1" key="1">
    <citation type="submission" date="2018-11" db="EMBL/GenBank/DDBJ databases">
        <authorList>
            <consortium name="Pathogen Informatics"/>
        </authorList>
    </citation>
    <scope>NUCLEOTIDE SEQUENCE</scope>
</reference>
<dbReference type="EMBL" id="CAAALY010114493">
    <property type="protein sequence ID" value="VEL30685.1"/>
    <property type="molecule type" value="Genomic_DNA"/>
</dbReference>
<evidence type="ECO:0000313" key="1">
    <source>
        <dbReference type="EMBL" id="VEL30685.1"/>
    </source>
</evidence>
<organism evidence="1 2">
    <name type="scientific">Protopolystoma xenopodis</name>
    <dbReference type="NCBI Taxonomy" id="117903"/>
    <lineage>
        <taxon>Eukaryota</taxon>
        <taxon>Metazoa</taxon>
        <taxon>Spiralia</taxon>
        <taxon>Lophotrochozoa</taxon>
        <taxon>Platyhelminthes</taxon>
        <taxon>Monogenea</taxon>
        <taxon>Polyopisthocotylea</taxon>
        <taxon>Polystomatidea</taxon>
        <taxon>Polystomatidae</taxon>
        <taxon>Protopolystoma</taxon>
    </lineage>
</organism>
<sequence>MPLMSMVSPPRLPAHLSLKAQDAFTIVDTNTDDSMKSGMYASLRQAASLSTKIITSRRPESPPIKKKLAPLRHRHFNANGMARTRQQANQEILGLSGLSRADGCRSEEAHKPQVHQQ</sequence>
<accession>A0A448X8G1</accession>
<proteinExistence type="predicted"/>
<protein>
    <submittedName>
        <fullName evidence="1">Uncharacterized protein</fullName>
    </submittedName>
</protein>
<dbReference type="AlphaFoldDB" id="A0A448X8G1"/>
<name>A0A448X8G1_9PLAT</name>